<feature type="region of interest" description="Disordered" evidence="1">
    <location>
        <begin position="120"/>
        <end position="163"/>
    </location>
</feature>
<keyword evidence="2" id="KW-0472">Membrane</keyword>
<keyword evidence="2" id="KW-0812">Transmembrane</keyword>
<protein>
    <recommendedName>
        <fullName evidence="5">Tat pathway signal sequence</fullName>
    </recommendedName>
</protein>
<feature type="compositionally biased region" description="Polar residues" evidence="1">
    <location>
        <begin position="123"/>
        <end position="141"/>
    </location>
</feature>
<organism evidence="3 4">
    <name type="scientific">Patellaria atrata CBS 101060</name>
    <dbReference type="NCBI Taxonomy" id="1346257"/>
    <lineage>
        <taxon>Eukaryota</taxon>
        <taxon>Fungi</taxon>
        <taxon>Dikarya</taxon>
        <taxon>Ascomycota</taxon>
        <taxon>Pezizomycotina</taxon>
        <taxon>Dothideomycetes</taxon>
        <taxon>Dothideomycetes incertae sedis</taxon>
        <taxon>Patellariales</taxon>
        <taxon>Patellariaceae</taxon>
        <taxon>Patellaria</taxon>
    </lineage>
</organism>
<evidence type="ECO:0000313" key="3">
    <source>
        <dbReference type="EMBL" id="KAF2839295.1"/>
    </source>
</evidence>
<evidence type="ECO:0000313" key="4">
    <source>
        <dbReference type="Proteomes" id="UP000799429"/>
    </source>
</evidence>
<accession>A0A9P4VRE1</accession>
<feature type="compositionally biased region" description="Low complexity" evidence="1">
    <location>
        <begin position="142"/>
        <end position="156"/>
    </location>
</feature>
<dbReference type="Proteomes" id="UP000799429">
    <property type="component" value="Unassembled WGS sequence"/>
</dbReference>
<feature type="transmembrane region" description="Helical" evidence="2">
    <location>
        <begin position="94"/>
        <end position="117"/>
    </location>
</feature>
<feature type="non-terminal residue" evidence="3">
    <location>
        <position position="1"/>
    </location>
</feature>
<comment type="caution">
    <text evidence="3">The sequence shown here is derived from an EMBL/GenBank/DDBJ whole genome shotgun (WGS) entry which is preliminary data.</text>
</comment>
<evidence type="ECO:0008006" key="5">
    <source>
        <dbReference type="Google" id="ProtNLM"/>
    </source>
</evidence>
<feature type="region of interest" description="Disordered" evidence="1">
    <location>
        <begin position="20"/>
        <end position="39"/>
    </location>
</feature>
<dbReference type="AlphaFoldDB" id="A0A9P4VRE1"/>
<sequence length="363" mass="39546">PAEKRISTPAGQRLSVILESSDAAPGTLKGPGRNSMRKSGLIVGDIPRESLEDNSNSNSSYSYSVWSDGYLKGDGLTGWKNNKHIVKRGGWKRLLIILLVFLALIIAVVVGVVVGVVKKKGGDNSTTSDSQSATEDPSSLDPSRSIPSPTRTPGSTNPLSSNFPKGSYSMVTFLDTVQTNCTSDSSTWTCPPYTTYNDNQQGAMATFNWIISSAADDSYEISSSQNPFSITFNKTPLKLLDQGRDSERYRFQVTMDKVVVPRTAITGDGASTKCFFNGTTFQGYLYTKMAKDYPTSSMFDDDDAYPAWPFAVRAEQVIANGADVPNCYKVENGELGDFVEINGTETTGLCSCLYKNWRTPDPY</sequence>
<gene>
    <name evidence="3" type="ORF">M501DRAFT_918928</name>
</gene>
<evidence type="ECO:0000256" key="2">
    <source>
        <dbReference type="SAM" id="Phobius"/>
    </source>
</evidence>
<keyword evidence="2" id="KW-1133">Transmembrane helix</keyword>
<proteinExistence type="predicted"/>
<reference evidence="3" key="1">
    <citation type="journal article" date="2020" name="Stud. Mycol.">
        <title>101 Dothideomycetes genomes: a test case for predicting lifestyles and emergence of pathogens.</title>
        <authorList>
            <person name="Haridas S."/>
            <person name="Albert R."/>
            <person name="Binder M."/>
            <person name="Bloem J."/>
            <person name="Labutti K."/>
            <person name="Salamov A."/>
            <person name="Andreopoulos B."/>
            <person name="Baker S."/>
            <person name="Barry K."/>
            <person name="Bills G."/>
            <person name="Bluhm B."/>
            <person name="Cannon C."/>
            <person name="Castanera R."/>
            <person name="Culley D."/>
            <person name="Daum C."/>
            <person name="Ezra D."/>
            <person name="Gonzalez J."/>
            <person name="Henrissat B."/>
            <person name="Kuo A."/>
            <person name="Liang C."/>
            <person name="Lipzen A."/>
            <person name="Lutzoni F."/>
            <person name="Magnuson J."/>
            <person name="Mondo S."/>
            <person name="Nolan M."/>
            <person name="Ohm R."/>
            <person name="Pangilinan J."/>
            <person name="Park H.-J."/>
            <person name="Ramirez L."/>
            <person name="Alfaro M."/>
            <person name="Sun H."/>
            <person name="Tritt A."/>
            <person name="Yoshinaga Y."/>
            <person name="Zwiers L.-H."/>
            <person name="Turgeon B."/>
            <person name="Goodwin S."/>
            <person name="Spatafora J."/>
            <person name="Crous P."/>
            <person name="Grigoriev I."/>
        </authorList>
    </citation>
    <scope>NUCLEOTIDE SEQUENCE</scope>
    <source>
        <strain evidence="3">CBS 101060</strain>
    </source>
</reference>
<keyword evidence="4" id="KW-1185">Reference proteome</keyword>
<dbReference type="EMBL" id="MU006095">
    <property type="protein sequence ID" value="KAF2839295.1"/>
    <property type="molecule type" value="Genomic_DNA"/>
</dbReference>
<name>A0A9P4VRE1_9PEZI</name>
<dbReference type="OrthoDB" id="5296155at2759"/>
<feature type="non-terminal residue" evidence="3">
    <location>
        <position position="363"/>
    </location>
</feature>
<evidence type="ECO:0000256" key="1">
    <source>
        <dbReference type="SAM" id="MobiDB-lite"/>
    </source>
</evidence>